<dbReference type="AlphaFoldDB" id="A0A2V1HQR7"/>
<proteinExistence type="inferred from homology"/>
<accession>A0A2V1HQR7</accession>
<evidence type="ECO:0000313" key="6">
    <source>
        <dbReference type="EMBL" id="PVZ94885.1"/>
    </source>
</evidence>
<name>A0A2V1HQR7_9MICO</name>
<sequence length="246" mass="26310">MVGETGAGKSTLARLLAGFTGKGAPDGSPEIVGGSVTVLGRELRKLKPRERANLALRVGYLPQHAGRYLTPGSTVAENVAAPVLERDRRFDRRQLGGMVAELIDAVQLPLGAMGRYPHELSGGQRQRVAIARSLILEPTLWIADEPTGGVDVTVRGPVLDTLLELQSERQFSALIIGYDSAVASRVTDRLAVLQRGQLIGLGRIEDVLTAPEHPYLRGLATEFEITTGPIQLPTHATATGRDDAGR</sequence>
<dbReference type="PANTHER" id="PTHR43776">
    <property type="entry name" value="TRANSPORT ATP-BINDING PROTEIN"/>
    <property type="match status" value="1"/>
</dbReference>
<reference evidence="6 7" key="1">
    <citation type="submission" date="2018-05" db="EMBL/GenBank/DDBJ databases">
        <title>Amnibacterium sp. M8JJ-5, whole genome shotgun sequence.</title>
        <authorList>
            <person name="Tuo L."/>
        </authorList>
    </citation>
    <scope>NUCLEOTIDE SEQUENCE [LARGE SCALE GENOMIC DNA]</scope>
    <source>
        <strain evidence="6 7">M8JJ-5</strain>
    </source>
</reference>
<dbReference type="InterPro" id="IPR050319">
    <property type="entry name" value="ABC_transp_ATP-bind"/>
</dbReference>
<dbReference type="InterPro" id="IPR003439">
    <property type="entry name" value="ABC_transporter-like_ATP-bd"/>
</dbReference>
<evidence type="ECO:0000256" key="2">
    <source>
        <dbReference type="ARBA" id="ARBA00022448"/>
    </source>
</evidence>
<feature type="domain" description="ABC transporter" evidence="5">
    <location>
        <begin position="1"/>
        <end position="220"/>
    </location>
</feature>
<dbReference type="GO" id="GO:0005524">
    <property type="term" value="F:ATP binding"/>
    <property type="evidence" value="ECO:0007669"/>
    <property type="project" value="UniProtKB-KW"/>
</dbReference>
<dbReference type="Gene3D" id="3.40.50.300">
    <property type="entry name" value="P-loop containing nucleotide triphosphate hydrolases"/>
    <property type="match status" value="1"/>
</dbReference>
<dbReference type="PROSITE" id="PS50893">
    <property type="entry name" value="ABC_TRANSPORTER_2"/>
    <property type="match status" value="1"/>
</dbReference>
<evidence type="ECO:0000313" key="7">
    <source>
        <dbReference type="Proteomes" id="UP000244893"/>
    </source>
</evidence>
<comment type="similarity">
    <text evidence="1">Belongs to the ABC transporter superfamily.</text>
</comment>
<evidence type="ECO:0000256" key="3">
    <source>
        <dbReference type="ARBA" id="ARBA00022741"/>
    </source>
</evidence>
<dbReference type="SMART" id="SM00382">
    <property type="entry name" value="AAA"/>
    <property type="match status" value="1"/>
</dbReference>
<evidence type="ECO:0000256" key="1">
    <source>
        <dbReference type="ARBA" id="ARBA00005417"/>
    </source>
</evidence>
<dbReference type="InterPro" id="IPR027417">
    <property type="entry name" value="P-loop_NTPase"/>
</dbReference>
<dbReference type="GO" id="GO:0055085">
    <property type="term" value="P:transmembrane transport"/>
    <property type="evidence" value="ECO:0007669"/>
    <property type="project" value="UniProtKB-ARBA"/>
</dbReference>
<dbReference type="GO" id="GO:0016887">
    <property type="term" value="F:ATP hydrolysis activity"/>
    <property type="evidence" value="ECO:0007669"/>
    <property type="project" value="InterPro"/>
</dbReference>
<dbReference type="Pfam" id="PF00005">
    <property type="entry name" value="ABC_tran"/>
    <property type="match status" value="1"/>
</dbReference>
<dbReference type="OrthoDB" id="5113678at2"/>
<comment type="caution">
    <text evidence="6">The sequence shown here is derived from an EMBL/GenBank/DDBJ whole genome shotgun (WGS) entry which is preliminary data.</text>
</comment>
<organism evidence="6 7">
    <name type="scientific">Amnibacterium flavum</name>
    <dbReference type="NCBI Taxonomy" id="2173173"/>
    <lineage>
        <taxon>Bacteria</taxon>
        <taxon>Bacillati</taxon>
        <taxon>Actinomycetota</taxon>
        <taxon>Actinomycetes</taxon>
        <taxon>Micrococcales</taxon>
        <taxon>Microbacteriaceae</taxon>
        <taxon>Amnibacterium</taxon>
    </lineage>
</organism>
<dbReference type="SUPFAM" id="SSF52540">
    <property type="entry name" value="P-loop containing nucleoside triphosphate hydrolases"/>
    <property type="match status" value="1"/>
</dbReference>
<dbReference type="PROSITE" id="PS00211">
    <property type="entry name" value="ABC_TRANSPORTER_1"/>
    <property type="match status" value="1"/>
</dbReference>
<dbReference type="PANTHER" id="PTHR43776:SF7">
    <property type="entry name" value="D,D-DIPEPTIDE TRANSPORT ATP-BINDING PROTEIN DDPF-RELATED"/>
    <property type="match status" value="1"/>
</dbReference>
<keyword evidence="3" id="KW-0547">Nucleotide-binding</keyword>
<keyword evidence="7" id="KW-1185">Reference proteome</keyword>
<dbReference type="InterPro" id="IPR003593">
    <property type="entry name" value="AAA+_ATPase"/>
</dbReference>
<dbReference type="Proteomes" id="UP000244893">
    <property type="component" value="Unassembled WGS sequence"/>
</dbReference>
<dbReference type="EMBL" id="QEOP01000002">
    <property type="protein sequence ID" value="PVZ94885.1"/>
    <property type="molecule type" value="Genomic_DNA"/>
</dbReference>
<keyword evidence="2" id="KW-0813">Transport</keyword>
<dbReference type="InterPro" id="IPR017871">
    <property type="entry name" value="ABC_transporter-like_CS"/>
</dbReference>
<evidence type="ECO:0000256" key="4">
    <source>
        <dbReference type="ARBA" id="ARBA00022840"/>
    </source>
</evidence>
<protein>
    <submittedName>
        <fullName evidence="6">ABC transporter ATP-binding protein</fullName>
    </submittedName>
</protein>
<evidence type="ECO:0000259" key="5">
    <source>
        <dbReference type="PROSITE" id="PS50893"/>
    </source>
</evidence>
<gene>
    <name evidence="6" type="ORF">DDQ50_10425</name>
</gene>
<keyword evidence="4 6" id="KW-0067">ATP-binding</keyword>